<comment type="caution">
    <text evidence="2">The sequence shown here is derived from an EMBL/GenBank/DDBJ whole genome shotgun (WGS) entry which is preliminary data.</text>
</comment>
<reference evidence="2 3" key="1">
    <citation type="journal article" date="2021" name="Elife">
        <title>Chloroplast acquisition without the gene transfer in kleptoplastic sea slugs, Plakobranchus ocellatus.</title>
        <authorList>
            <person name="Maeda T."/>
            <person name="Takahashi S."/>
            <person name="Yoshida T."/>
            <person name="Shimamura S."/>
            <person name="Takaki Y."/>
            <person name="Nagai Y."/>
            <person name="Toyoda A."/>
            <person name="Suzuki Y."/>
            <person name="Arimoto A."/>
            <person name="Ishii H."/>
            <person name="Satoh N."/>
            <person name="Nishiyama T."/>
            <person name="Hasebe M."/>
            <person name="Maruyama T."/>
            <person name="Minagawa J."/>
            <person name="Obokata J."/>
            <person name="Shigenobu S."/>
        </authorList>
    </citation>
    <scope>NUCLEOTIDE SEQUENCE [LARGE SCALE GENOMIC DNA]</scope>
</reference>
<protein>
    <recommendedName>
        <fullName evidence="4">Secreted protein</fullName>
    </recommendedName>
</protein>
<feature type="chain" id="PRO_5043584955" description="Secreted protein" evidence="1">
    <location>
        <begin position="27"/>
        <end position="88"/>
    </location>
</feature>
<accession>A0AAV4BWP2</accession>
<evidence type="ECO:0000313" key="2">
    <source>
        <dbReference type="EMBL" id="GFO23477.1"/>
    </source>
</evidence>
<proteinExistence type="predicted"/>
<evidence type="ECO:0008006" key="4">
    <source>
        <dbReference type="Google" id="ProtNLM"/>
    </source>
</evidence>
<dbReference type="AlphaFoldDB" id="A0AAV4BWP2"/>
<gene>
    <name evidence="2" type="ORF">PoB_004998200</name>
</gene>
<evidence type="ECO:0000256" key="1">
    <source>
        <dbReference type="SAM" id="SignalP"/>
    </source>
</evidence>
<organism evidence="2 3">
    <name type="scientific">Plakobranchus ocellatus</name>
    <dbReference type="NCBI Taxonomy" id="259542"/>
    <lineage>
        <taxon>Eukaryota</taxon>
        <taxon>Metazoa</taxon>
        <taxon>Spiralia</taxon>
        <taxon>Lophotrochozoa</taxon>
        <taxon>Mollusca</taxon>
        <taxon>Gastropoda</taxon>
        <taxon>Heterobranchia</taxon>
        <taxon>Euthyneura</taxon>
        <taxon>Panpulmonata</taxon>
        <taxon>Sacoglossa</taxon>
        <taxon>Placobranchoidea</taxon>
        <taxon>Plakobranchidae</taxon>
        <taxon>Plakobranchus</taxon>
    </lineage>
</organism>
<evidence type="ECO:0000313" key="3">
    <source>
        <dbReference type="Proteomes" id="UP000735302"/>
    </source>
</evidence>
<dbReference type="Proteomes" id="UP000735302">
    <property type="component" value="Unassembled WGS sequence"/>
</dbReference>
<keyword evidence="1" id="KW-0732">Signal</keyword>
<feature type="signal peptide" evidence="1">
    <location>
        <begin position="1"/>
        <end position="26"/>
    </location>
</feature>
<keyword evidence="3" id="KW-1185">Reference proteome</keyword>
<name>A0AAV4BWP2_9GAST</name>
<dbReference type="EMBL" id="BLXT01005511">
    <property type="protein sequence ID" value="GFO23477.1"/>
    <property type="molecule type" value="Genomic_DNA"/>
</dbReference>
<sequence length="88" mass="9579">MAADRNNLHLLIIIIISVAGLRTTTQERRGTDAPRSRSPLLYYLRGVGGTIDSEPALRFAGTHLSRVRSPLPAPCTTTATTRSISTLY</sequence>